<keyword evidence="1" id="KW-0472">Membrane</keyword>
<gene>
    <name evidence="2" type="ORF">HJG60_008283</name>
</gene>
<dbReference type="Proteomes" id="UP000664940">
    <property type="component" value="Unassembled WGS sequence"/>
</dbReference>
<name>A0A833Z1J6_9CHIR</name>
<keyword evidence="1" id="KW-1133">Transmembrane helix</keyword>
<dbReference type="EMBL" id="JABVXQ010000010">
    <property type="protein sequence ID" value="KAF6088458.1"/>
    <property type="molecule type" value="Genomic_DNA"/>
</dbReference>
<accession>A0A833Z1J6</accession>
<feature type="transmembrane region" description="Helical" evidence="1">
    <location>
        <begin position="20"/>
        <end position="53"/>
    </location>
</feature>
<proteinExistence type="predicted"/>
<sequence>MLNLNRMKHLYSSKHVVYSFYFFFNLLVSLSCFSFIVILFGFLILTIVIVLSFKKIYLFIFREGREGDREGEKKINVQLLGVMACNPGMCPDWESNKRHFGSQPMLNPLSYASQGVIVLFISMW</sequence>
<organism evidence="2 3">
    <name type="scientific">Phyllostomus discolor</name>
    <name type="common">pale spear-nosed bat</name>
    <dbReference type="NCBI Taxonomy" id="89673"/>
    <lineage>
        <taxon>Eukaryota</taxon>
        <taxon>Metazoa</taxon>
        <taxon>Chordata</taxon>
        <taxon>Craniata</taxon>
        <taxon>Vertebrata</taxon>
        <taxon>Euteleostomi</taxon>
        <taxon>Mammalia</taxon>
        <taxon>Eutheria</taxon>
        <taxon>Laurasiatheria</taxon>
        <taxon>Chiroptera</taxon>
        <taxon>Yangochiroptera</taxon>
        <taxon>Phyllostomidae</taxon>
        <taxon>Phyllostominae</taxon>
        <taxon>Phyllostomus</taxon>
    </lineage>
</organism>
<comment type="caution">
    <text evidence="2">The sequence shown here is derived from an EMBL/GenBank/DDBJ whole genome shotgun (WGS) entry which is preliminary data.</text>
</comment>
<dbReference type="PROSITE" id="PS51257">
    <property type="entry name" value="PROKAR_LIPOPROTEIN"/>
    <property type="match status" value="1"/>
</dbReference>
<protein>
    <submittedName>
        <fullName evidence="2">Uncharacterized protein</fullName>
    </submittedName>
</protein>
<evidence type="ECO:0000313" key="3">
    <source>
        <dbReference type="Proteomes" id="UP000664940"/>
    </source>
</evidence>
<dbReference type="AlphaFoldDB" id="A0A833Z1J6"/>
<keyword evidence="1" id="KW-0812">Transmembrane</keyword>
<evidence type="ECO:0000313" key="2">
    <source>
        <dbReference type="EMBL" id="KAF6088458.1"/>
    </source>
</evidence>
<reference evidence="2 3" key="1">
    <citation type="journal article" date="2020" name="Nature">
        <title>Six reference-quality genomes reveal evolution of bat adaptations.</title>
        <authorList>
            <person name="Jebb D."/>
            <person name="Huang Z."/>
            <person name="Pippel M."/>
            <person name="Hughes G.M."/>
            <person name="Lavrichenko K."/>
            <person name="Devanna P."/>
            <person name="Winkler S."/>
            <person name="Jermiin L.S."/>
            <person name="Skirmuntt E.C."/>
            <person name="Katzourakis A."/>
            <person name="Burkitt-Gray L."/>
            <person name="Ray D.A."/>
            <person name="Sullivan K.A.M."/>
            <person name="Roscito J.G."/>
            <person name="Kirilenko B.M."/>
            <person name="Davalos L.M."/>
            <person name="Corthals A.P."/>
            <person name="Power M.L."/>
            <person name="Jones G."/>
            <person name="Ransome R.D."/>
            <person name="Dechmann D.K.N."/>
            <person name="Locatelli A.G."/>
            <person name="Puechmaille S.J."/>
            <person name="Fedrigo O."/>
            <person name="Jarvis E.D."/>
            <person name="Hiller M."/>
            <person name="Vernes S.C."/>
            <person name="Myers E.W."/>
            <person name="Teeling E.C."/>
        </authorList>
    </citation>
    <scope>NUCLEOTIDE SEQUENCE [LARGE SCALE GENOMIC DNA]</scope>
    <source>
        <strain evidence="2">Bat1K_MPI-CBG_1</strain>
    </source>
</reference>
<evidence type="ECO:0000256" key="1">
    <source>
        <dbReference type="SAM" id="Phobius"/>
    </source>
</evidence>